<dbReference type="EMBL" id="BOPF01000003">
    <property type="protein sequence ID" value="GIJ44406.1"/>
    <property type="molecule type" value="Genomic_DNA"/>
</dbReference>
<evidence type="ECO:0000313" key="2">
    <source>
        <dbReference type="EMBL" id="GIJ44406.1"/>
    </source>
</evidence>
<sequence length="373" mass="39914">MILGAAAGLLLMFGLVSLLCSAVVEVVSNLLQMRARYLLRGLRTMLDSTVTGKSTPVYGDVPGDGHGLPNPAVAQEKDLRGLHTAALDPDTAAHAAKVVNDLAVAANPPAGPSTAAVDTQGKVDAAQEALWTTPGGLTIALFGHPLIQSMQTKRISIGRFSKRNPPYLSAKMFARVLIDTLVPDSAGSTNLSRIERTVTQLPEGLPAKKSLLALVRRADGELQEFERLVEQWYDEHMARVSGWYKRWSKAVLACVGLAIAIAANIDTLHVAHSLYADQPIRTAVLAQVSEGTLCQEVTDPAQRAACVQREITDLKASSLPMGWSQVDVDGWTGWLVKVVGWLLTALAVSFGAPFWFDALQRLASLRGTGPKPA</sequence>
<dbReference type="AlphaFoldDB" id="A0A8J3YI68"/>
<feature type="transmembrane region" description="Helical" evidence="1">
    <location>
        <begin position="6"/>
        <end position="31"/>
    </location>
</feature>
<name>A0A8J3YI68_9ACTN</name>
<keyword evidence="1" id="KW-0812">Transmembrane</keyword>
<evidence type="ECO:0000313" key="3">
    <source>
        <dbReference type="Proteomes" id="UP000619260"/>
    </source>
</evidence>
<organism evidence="2 3">
    <name type="scientific">Virgisporangium aliadipatigenens</name>
    <dbReference type="NCBI Taxonomy" id="741659"/>
    <lineage>
        <taxon>Bacteria</taxon>
        <taxon>Bacillati</taxon>
        <taxon>Actinomycetota</taxon>
        <taxon>Actinomycetes</taxon>
        <taxon>Micromonosporales</taxon>
        <taxon>Micromonosporaceae</taxon>
        <taxon>Virgisporangium</taxon>
    </lineage>
</organism>
<keyword evidence="3" id="KW-1185">Reference proteome</keyword>
<dbReference type="Proteomes" id="UP000619260">
    <property type="component" value="Unassembled WGS sequence"/>
</dbReference>
<protein>
    <submittedName>
        <fullName evidence="2">Uncharacterized protein</fullName>
    </submittedName>
</protein>
<gene>
    <name evidence="2" type="ORF">Val02_12920</name>
</gene>
<keyword evidence="1" id="KW-0472">Membrane</keyword>
<comment type="caution">
    <text evidence="2">The sequence shown here is derived from an EMBL/GenBank/DDBJ whole genome shotgun (WGS) entry which is preliminary data.</text>
</comment>
<feature type="transmembrane region" description="Helical" evidence="1">
    <location>
        <begin position="334"/>
        <end position="356"/>
    </location>
</feature>
<keyword evidence="1" id="KW-1133">Transmembrane helix</keyword>
<accession>A0A8J3YI68</accession>
<proteinExistence type="predicted"/>
<reference evidence="2" key="1">
    <citation type="submission" date="2021-01" db="EMBL/GenBank/DDBJ databases">
        <title>Whole genome shotgun sequence of Virgisporangium aliadipatigenens NBRC 105644.</title>
        <authorList>
            <person name="Komaki H."/>
            <person name="Tamura T."/>
        </authorList>
    </citation>
    <scope>NUCLEOTIDE SEQUENCE</scope>
    <source>
        <strain evidence="2">NBRC 105644</strain>
    </source>
</reference>
<feature type="transmembrane region" description="Helical" evidence="1">
    <location>
        <begin position="247"/>
        <end position="265"/>
    </location>
</feature>
<evidence type="ECO:0000256" key="1">
    <source>
        <dbReference type="SAM" id="Phobius"/>
    </source>
</evidence>